<protein>
    <submittedName>
        <fullName evidence="2">Phosphatidylglycerol lysyltransferase</fullName>
    </submittedName>
</protein>
<sequence length="444" mass="45700">MTERMTSRPDPAPRRKLARSGRLLLTAAFIGIAVWLLREATRQIEFSEITDGLQAVTRPQIALAVLGTLVSFVFIGALDLLCLKEIAPGRVPGRVSVATGAAATAVSNLLGAAYVTGVGVRYRVYSVFGLGASQVAVLFAHNSLAYSLGALVLYGAVLAVHPASIEGVLPLSPLLQTVIGLSLLALTALIWGAIRLRAGRPVRVFGRRIPMPGFGTAVALTGAVVFDLVASGLVLHVLYPPDLSIGFLEFLAVFGIAISLGILSHSPGGLGVFEATILTATGAHGRADALAALILYRAVYTLLPFLAALVAAGVFELRTNRAALARTAQRVGARLRPAVPAIAAGLAFAAGGGLLLSGLLGPLGPEIAVSPELRALAQLLAMGLGLVLLALAGALALRLRRAPALTLAALAAGSMAVLAEGRPVEAALLLGLVAGPFWLLRRLL</sequence>
<feature type="transmembrane region" description="Helical" evidence="1">
    <location>
        <begin position="144"/>
        <end position="162"/>
    </location>
</feature>
<feature type="transmembrane region" description="Helical" evidence="1">
    <location>
        <begin position="214"/>
        <end position="239"/>
    </location>
</feature>
<keyword evidence="1" id="KW-0812">Transmembrane</keyword>
<dbReference type="GO" id="GO:0016740">
    <property type="term" value="F:transferase activity"/>
    <property type="evidence" value="ECO:0007669"/>
    <property type="project" value="UniProtKB-KW"/>
</dbReference>
<name>A0A4R8FT45_9RHOB</name>
<keyword evidence="2" id="KW-0808">Transferase</keyword>
<feature type="transmembrane region" description="Helical" evidence="1">
    <location>
        <begin position="402"/>
        <end position="418"/>
    </location>
</feature>
<gene>
    <name evidence="2" type="ORF">EV657_10843</name>
</gene>
<feature type="transmembrane region" description="Helical" evidence="1">
    <location>
        <begin position="95"/>
        <end position="116"/>
    </location>
</feature>
<dbReference type="EMBL" id="SOEB01000008">
    <property type="protein sequence ID" value="TDX29624.1"/>
    <property type="molecule type" value="Genomic_DNA"/>
</dbReference>
<feature type="transmembrane region" description="Helical" evidence="1">
    <location>
        <begin position="174"/>
        <end position="194"/>
    </location>
</feature>
<feature type="transmembrane region" description="Helical" evidence="1">
    <location>
        <begin position="293"/>
        <end position="317"/>
    </location>
</feature>
<evidence type="ECO:0000313" key="2">
    <source>
        <dbReference type="EMBL" id="TDX29624.1"/>
    </source>
</evidence>
<proteinExistence type="predicted"/>
<comment type="caution">
    <text evidence="2">The sequence shown here is derived from an EMBL/GenBank/DDBJ whole genome shotgun (WGS) entry which is preliminary data.</text>
</comment>
<feature type="transmembrane region" description="Helical" evidence="1">
    <location>
        <begin position="61"/>
        <end position="83"/>
    </location>
</feature>
<feature type="transmembrane region" description="Helical" evidence="1">
    <location>
        <begin position="21"/>
        <end position="37"/>
    </location>
</feature>
<dbReference type="PANTHER" id="PTHR39087">
    <property type="entry name" value="UPF0104 MEMBRANE PROTEIN MJ1595"/>
    <property type="match status" value="1"/>
</dbReference>
<feature type="transmembrane region" description="Helical" evidence="1">
    <location>
        <begin position="245"/>
        <end position="263"/>
    </location>
</feature>
<keyword evidence="1" id="KW-0472">Membrane</keyword>
<accession>A0A4R8FT45</accession>
<reference evidence="2 3" key="1">
    <citation type="submission" date="2019-03" db="EMBL/GenBank/DDBJ databases">
        <title>Genomic Encyclopedia of Type Strains, Phase IV (KMG-IV): sequencing the most valuable type-strain genomes for metagenomic binning, comparative biology and taxonomic classification.</title>
        <authorList>
            <person name="Goeker M."/>
        </authorList>
    </citation>
    <scope>NUCLEOTIDE SEQUENCE [LARGE SCALE GENOMIC DNA]</scope>
    <source>
        <strain evidence="2 3">JA181</strain>
    </source>
</reference>
<dbReference type="Proteomes" id="UP000295484">
    <property type="component" value="Unassembled WGS sequence"/>
</dbReference>
<organism evidence="2 3">
    <name type="scientific">Rhodovulum visakhapatnamense</name>
    <dbReference type="NCBI Taxonomy" id="364297"/>
    <lineage>
        <taxon>Bacteria</taxon>
        <taxon>Pseudomonadati</taxon>
        <taxon>Pseudomonadota</taxon>
        <taxon>Alphaproteobacteria</taxon>
        <taxon>Rhodobacterales</taxon>
        <taxon>Paracoccaceae</taxon>
        <taxon>Rhodovulum</taxon>
    </lineage>
</organism>
<dbReference type="AlphaFoldDB" id="A0A4R8FT45"/>
<evidence type="ECO:0000256" key="1">
    <source>
        <dbReference type="SAM" id="Phobius"/>
    </source>
</evidence>
<feature type="transmembrane region" description="Helical" evidence="1">
    <location>
        <begin position="338"/>
        <end position="363"/>
    </location>
</feature>
<dbReference type="PANTHER" id="PTHR39087:SF2">
    <property type="entry name" value="UPF0104 MEMBRANE PROTEIN MJ1595"/>
    <property type="match status" value="1"/>
</dbReference>
<feature type="transmembrane region" description="Helical" evidence="1">
    <location>
        <begin position="424"/>
        <end position="440"/>
    </location>
</feature>
<evidence type="ECO:0000313" key="3">
    <source>
        <dbReference type="Proteomes" id="UP000295484"/>
    </source>
</evidence>
<keyword evidence="1" id="KW-1133">Transmembrane helix</keyword>
<feature type="transmembrane region" description="Helical" evidence="1">
    <location>
        <begin position="375"/>
        <end position="395"/>
    </location>
</feature>